<evidence type="ECO:0000313" key="2">
    <source>
        <dbReference type="Proteomes" id="UP000095605"/>
    </source>
</evidence>
<name>A0A1E5R317_9ASCO</name>
<protein>
    <submittedName>
        <fullName evidence="1">Uncharacterized protein</fullName>
    </submittedName>
</protein>
<dbReference type="OrthoDB" id="10454320at2759"/>
<evidence type="ECO:0000313" key="1">
    <source>
        <dbReference type="EMBL" id="OEJ81296.1"/>
    </source>
</evidence>
<dbReference type="EMBL" id="LPNL01000009">
    <property type="protein sequence ID" value="OEJ81296.1"/>
    <property type="molecule type" value="Genomic_DNA"/>
</dbReference>
<proteinExistence type="predicted"/>
<dbReference type="Proteomes" id="UP000095605">
    <property type="component" value="Unassembled WGS sequence"/>
</dbReference>
<comment type="caution">
    <text evidence="1">The sequence shown here is derived from an EMBL/GenBank/DDBJ whole genome shotgun (WGS) entry which is preliminary data.</text>
</comment>
<dbReference type="AlphaFoldDB" id="A0A1E5R317"/>
<gene>
    <name evidence="1" type="ORF">AWRI3578_g3965</name>
</gene>
<reference evidence="2" key="1">
    <citation type="journal article" date="2016" name="Genome Announc.">
        <title>Genome sequences of three species of Hanseniaspora isolated from spontaneous wine fermentations.</title>
        <authorList>
            <person name="Sternes P.R."/>
            <person name="Lee D."/>
            <person name="Kutyna D.R."/>
            <person name="Borneman A.R."/>
        </authorList>
    </citation>
    <scope>NUCLEOTIDE SEQUENCE [LARGE SCALE GENOMIC DNA]</scope>
    <source>
        <strain evidence="2">AWRI3578</strain>
    </source>
</reference>
<keyword evidence="2" id="KW-1185">Reference proteome</keyword>
<organism evidence="1 2">
    <name type="scientific">Hanseniaspora opuntiae</name>
    <dbReference type="NCBI Taxonomy" id="211096"/>
    <lineage>
        <taxon>Eukaryota</taxon>
        <taxon>Fungi</taxon>
        <taxon>Dikarya</taxon>
        <taxon>Ascomycota</taxon>
        <taxon>Saccharomycotina</taxon>
        <taxon>Saccharomycetes</taxon>
        <taxon>Saccharomycodales</taxon>
        <taxon>Saccharomycodaceae</taxon>
        <taxon>Hanseniaspora</taxon>
    </lineage>
</organism>
<sequence>MSQYDYDDYSDDNGLDEIFDLQTDMDLQIYMNEEEHQQMQIVFPHLISELDNMNFNINVNDKEGIILSLKKYLLVNDFNIKDTVSECIKALKLKKKKVVTKPVAESMYYLVTNTNANICNFNY</sequence>
<accession>A0A1E5R317</accession>